<dbReference type="EMBL" id="SDKK01000013">
    <property type="protein sequence ID" value="TYC55233.1"/>
    <property type="molecule type" value="Genomic_DNA"/>
</dbReference>
<evidence type="ECO:0000259" key="3">
    <source>
        <dbReference type="SMART" id="SM00829"/>
    </source>
</evidence>
<feature type="domain" description="Enoyl reductase (ER)" evidence="3">
    <location>
        <begin position="19"/>
        <end position="330"/>
    </location>
</feature>
<dbReference type="Pfam" id="PF00107">
    <property type="entry name" value="ADH_zinc_N"/>
    <property type="match status" value="1"/>
</dbReference>
<reference evidence="4 5" key="1">
    <citation type="submission" date="2019-01" db="EMBL/GenBank/DDBJ databases">
        <title>Zoogloea oleivorans genome sequencing and assembly.</title>
        <authorList>
            <person name="Tancsics A."/>
            <person name="Farkas M."/>
            <person name="Kriszt B."/>
            <person name="Maroti G."/>
            <person name="Horvath B."/>
        </authorList>
    </citation>
    <scope>NUCLEOTIDE SEQUENCE [LARGE SCALE GENOMIC DNA]</scope>
    <source>
        <strain evidence="4 5">Buc</strain>
    </source>
</reference>
<dbReference type="InterPro" id="IPR036291">
    <property type="entry name" value="NAD(P)-bd_dom_sf"/>
</dbReference>
<gene>
    <name evidence="4" type="ORF">ETQ85_14550</name>
</gene>
<feature type="region of interest" description="Disordered" evidence="2">
    <location>
        <begin position="1"/>
        <end position="24"/>
    </location>
</feature>
<organism evidence="4 5">
    <name type="scientific">Zoogloea oleivorans</name>
    <dbReference type="NCBI Taxonomy" id="1552750"/>
    <lineage>
        <taxon>Bacteria</taxon>
        <taxon>Pseudomonadati</taxon>
        <taxon>Pseudomonadota</taxon>
        <taxon>Betaproteobacteria</taxon>
        <taxon>Rhodocyclales</taxon>
        <taxon>Zoogloeaceae</taxon>
        <taxon>Zoogloea</taxon>
    </lineage>
</organism>
<dbReference type="InterPro" id="IPR045010">
    <property type="entry name" value="MDR_fam"/>
</dbReference>
<dbReference type="SUPFAM" id="SSF51735">
    <property type="entry name" value="NAD(P)-binding Rossmann-fold domains"/>
    <property type="match status" value="1"/>
</dbReference>
<keyword evidence="1" id="KW-0560">Oxidoreductase</keyword>
<keyword evidence="5" id="KW-1185">Reference proteome</keyword>
<protein>
    <submittedName>
        <fullName evidence="4">NADP-dependent oxidoreductase</fullName>
    </submittedName>
</protein>
<evidence type="ECO:0000256" key="2">
    <source>
        <dbReference type="SAM" id="MobiDB-lite"/>
    </source>
</evidence>
<dbReference type="Proteomes" id="UP000389128">
    <property type="component" value="Unassembled WGS sequence"/>
</dbReference>
<accession>A0A6C2CP10</accession>
<dbReference type="InterPro" id="IPR020843">
    <property type="entry name" value="ER"/>
</dbReference>
<dbReference type="SUPFAM" id="SSF50129">
    <property type="entry name" value="GroES-like"/>
    <property type="match status" value="1"/>
</dbReference>
<evidence type="ECO:0000313" key="5">
    <source>
        <dbReference type="Proteomes" id="UP000389128"/>
    </source>
</evidence>
<dbReference type="PANTHER" id="PTHR43205:SF7">
    <property type="entry name" value="PROSTAGLANDIN REDUCTASE 1"/>
    <property type="match status" value="1"/>
</dbReference>
<comment type="caution">
    <text evidence="4">The sequence shown here is derived from an EMBL/GenBank/DDBJ whole genome shotgun (WGS) entry which is preliminary data.</text>
</comment>
<sequence length="333" mass="34994">MTESNRQVLLASRPEGKPTESSFRIKDGPLPSLGEGQVLVRNQWLSIDPYMRGRMMDIRTYAEPVALGDVMVGDTAGIVVESRHPGFAVGDAVAGHLGWQRFGAIDGSLLRKVDTTRVPLSAGLGVAGMPGVTAYVGLIDLCAPQAGETVVVTAASGGVGSVAGQLAKLRGCRVVGVAGGADKCRHVVDDLGFDACIDYKAADFKASLKAALPDGVNCIFDNVGGEVLDALLPRLRPGARITLCGAISEVDNPSPHGIRRLLPLIVNRVKVQGFIVGDHPERWAPAIDELSGHVAAGRIHFRETVAEGLEAAPRALIDLLAGRSLGKQLVRIL</sequence>
<dbReference type="OrthoDB" id="9805663at2"/>
<dbReference type="SMART" id="SM00829">
    <property type="entry name" value="PKS_ER"/>
    <property type="match status" value="1"/>
</dbReference>
<dbReference type="InterPro" id="IPR041694">
    <property type="entry name" value="ADH_N_2"/>
</dbReference>
<evidence type="ECO:0000313" key="4">
    <source>
        <dbReference type="EMBL" id="TYC55233.1"/>
    </source>
</evidence>
<dbReference type="Pfam" id="PF16884">
    <property type="entry name" value="ADH_N_2"/>
    <property type="match status" value="1"/>
</dbReference>
<proteinExistence type="predicted"/>
<dbReference type="Gene3D" id="3.90.180.10">
    <property type="entry name" value="Medium-chain alcohol dehydrogenases, catalytic domain"/>
    <property type="match status" value="1"/>
</dbReference>
<dbReference type="AlphaFoldDB" id="A0A6C2CP10"/>
<name>A0A6C2CP10_9RHOO</name>
<dbReference type="InterPro" id="IPR011032">
    <property type="entry name" value="GroES-like_sf"/>
</dbReference>
<dbReference type="PANTHER" id="PTHR43205">
    <property type="entry name" value="PROSTAGLANDIN REDUCTASE"/>
    <property type="match status" value="1"/>
</dbReference>
<dbReference type="InterPro" id="IPR013149">
    <property type="entry name" value="ADH-like_C"/>
</dbReference>
<dbReference type="RefSeq" id="WP_148579800.1">
    <property type="nucleotide sequence ID" value="NZ_SDKK01000013.1"/>
</dbReference>
<evidence type="ECO:0000256" key="1">
    <source>
        <dbReference type="ARBA" id="ARBA00023002"/>
    </source>
</evidence>
<feature type="compositionally biased region" description="Basic and acidic residues" evidence="2">
    <location>
        <begin position="14"/>
        <end position="24"/>
    </location>
</feature>
<dbReference type="FunFam" id="3.40.50.720:FF:000121">
    <property type="entry name" value="Prostaglandin reductase 2"/>
    <property type="match status" value="1"/>
</dbReference>
<dbReference type="Gene3D" id="3.40.50.720">
    <property type="entry name" value="NAD(P)-binding Rossmann-like Domain"/>
    <property type="match status" value="1"/>
</dbReference>
<dbReference type="GO" id="GO:0016628">
    <property type="term" value="F:oxidoreductase activity, acting on the CH-CH group of donors, NAD or NADP as acceptor"/>
    <property type="evidence" value="ECO:0007669"/>
    <property type="project" value="InterPro"/>
</dbReference>
<dbReference type="CDD" id="cd05288">
    <property type="entry name" value="PGDH"/>
    <property type="match status" value="1"/>
</dbReference>